<evidence type="ECO:0000313" key="2">
    <source>
        <dbReference type="Proteomes" id="UP000034680"/>
    </source>
</evidence>
<sequence length="333" mass="38600">MKMRREPGLIWPFLESYRKKVGELPCNAWIHSISLPEAVQMATFHTSTVEPLVEQYVSWALANLGTSVKQTALSRTEVMRIQRAMYRFQIVCDVFGNRLTHGNLSTNRPRHLGCLRFLSGYEPWEIEEILCINAFFQEQYEQRISQVADDLNPDSRRFHGSPPLGGPEDAVDLGLGRTRYFFNNFLVSQGLPLLASVLRIQDREELAGTLLANMHHSASDTWLDDITGNTDMHERWERSYSKRDAAQDEGRPMPFQGDELGSPPLAWVLIWGEAYSNLFGIFIPKPLRRWGYIMWDARRLEETGAKDVLMREWYEMWQGGDYRDSLRAWNHRG</sequence>
<dbReference type="STRING" id="1214573.A0A0G2FDF3"/>
<dbReference type="OrthoDB" id="5304511at2759"/>
<reference evidence="1 2" key="2">
    <citation type="submission" date="2015-05" db="EMBL/GenBank/DDBJ databases">
        <authorList>
            <person name="Morales-Cruz A."/>
            <person name="Amrine K.C."/>
            <person name="Cantu D."/>
        </authorList>
    </citation>
    <scope>NUCLEOTIDE SEQUENCE [LARGE SCALE GENOMIC DNA]</scope>
    <source>
        <strain evidence="1">DA912</strain>
    </source>
</reference>
<dbReference type="Proteomes" id="UP000034680">
    <property type="component" value="Unassembled WGS sequence"/>
</dbReference>
<organism evidence="1 2">
    <name type="scientific">Diaporthe ampelina</name>
    <dbReference type="NCBI Taxonomy" id="1214573"/>
    <lineage>
        <taxon>Eukaryota</taxon>
        <taxon>Fungi</taxon>
        <taxon>Dikarya</taxon>
        <taxon>Ascomycota</taxon>
        <taxon>Pezizomycotina</taxon>
        <taxon>Sordariomycetes</taxon>
        <taxon>Sordariomycetidae</taxon>
        <taxon>Diaporthales</taxon>
        <taxon>Diaporthaceae</taxon>
        <taxon>Diaporthe</taxon>
    </lineage>
</organism>
<name>A0A0G2FDF3_9PEZI</name>
<proteinExistence type="predicted"/>
<gene>
    <name evidence="1" type="ORF">UCDDA912_g07865</name>
</gene>
<accession>A0A0G2FDF3</accession>
<dbReference type="EMBL" id="LCUC01000335">
    <property type="protein sequence ID" value="KKY32189.1"/>
    <property type="molecule type" value="Genomic_DNA"/>
</dbReference>
<keyword evidence="2" id="KW-1185">Reference proteome</keyword>
<protein>
    <submittedName>
        <fullName evidence="1">Uncharacterized protein</fullName>
    </submittedName>
</protein>
<comment type="caution">
    <text evidence="1">The sequence shown here is derived from an EMBL/GenBank/DDBJ whole genome shotgun (WGS) entry which is preliminary data.</text>
</comment>
<evidence type="ECO:0000313" key="1">
    <source>
        <dbReference type="EMBL" id="KKY32189.1"/>
    </source>
</evidence>
<reference evidence="1 2" key="1">
    <citation type="submission" date="2015-05" db="EMBL/GenBank/DDBJ databases">
        <title>Distinctive expansion of gene families associated with plant cell wall degradation and secondary metabolism in the genomes of grapevine trunk pathogens.</title>
        <authorList>
            <person name="Lawrence D.P."/>
            <person name="Travadon R."/>
            <person name="Rolshausen P.E."/>
            <person name="Baumgartner K."/>
        </authorList>
    </citation>
    <scope>NUCLEOTIDE SEQUENCE [LARGE SCALE GENOMIC DNA]</scope>
    <source>
        <strain evidence="1">DA912</strain>
    </source>
</reference>
<dbReference type="AlphaFoldDB" id="A0A0G2FDF3"/>